<accession>A0A4W5QP17</accession>
<dbReference type="Ensembl" id="ENSHHUT00000080399.1">
    <property type="protein sequence ID" value="ENSHHUP00000077877.1"/>
    <property type="gene ID" value="ENSHHUG00000045470.1"/>
</dbReference>
<feature type="region of interest" description="Disordered" evidence="1">
    <location>
        <begin position="1"/>
        <end position="47"/>
    </location>
</feature>
<reference evidence="2" key="3">
    <citation type="submission" date="2025-09" db="UniProtKB">
        <authorList>
            <consortium name="Ensembl"/>
        </authorList>
    </citation>
    <scope>IDENTIFICATION</scope>
</reference>
<proteinExistence type="predicted"/>
<sequence>MWEHTHPNANPHGAYTHTNPHGHETAAQRYSATRIQAGYEPESSSPPLWSTGLCLCTVYWREEGM</sequence>
<dbReference type="STRING" id="62062.ENSHHUP00000077877"/>
<evidence type="ECO:0000313" key="3">
    <source>
        <dbReference type="Proteomes" id="UP000314982"/>
    </source>
</evidence>
<protein>
    <submittedName>
        <fullName evidence="2">Uncharacterized protein</fullName>
    </submittedName>
</protein>
<dbReference type="Proteomes" id="UP000314982">
    <property type="component" value="Unassembled WGS sequence"/>
</dbReference>
<evidence type="ECO:0000256" key="1">
    <source>
        <dbReference type="SAM" id="MobiDB-lite"/>
    </source>
</evidence>
<name>A0A4W5QP17_9TELE</name>
<dbReference type="AlphaFoldDB" id="A0A4W5QP17"/>
<reference evidence="2" key="2">
    <citation type="submission" date="2025-08" db="UniProtKB">
        <authorList>
            <consortium name="Ensembl"/>
        </authorList>
    </citation>
    <scope>IDENTIFICATION</scope>
</reference>
<evidence type="ECO:0000313" key="2">
    <source>
        <dbReference type="Ensembl" id="ENSHHUP00000077877.1"/>
    </source>
</evidence>
<organism evidence="2 3">
    <name type="scientific">Hucho hucho</name>
    <name type="common">huchen</name>
    <dbReference type="NCBI Taxonomy" id="62062"/>
    <lineage>
        <taxon>Eukaryota</taxon>
        <taxon>Metazoa</taxon>
        <taxon>Chordata</taxon>
        <taxon>Craniata</taxon>
        <taxon>Vertebrata</taxon>
        <taxon>Euteleostomi</taxon>
        <taxon>Actinopterygii</taxon>
        <taxon>Neopterygii</taxon>
        <taxon>Teleostei</taxon>
        <taxon>Protacanthopterygii</taxon>
        <taxon>Salmoniformes</taxon>
        <taxon>Salmonidae</taxon>
        <taxon>Salmoninae</taxon>
        <taxon>Hucho</taxon>
    </lineage>
</organism>
<keyword evidence="3" id="KW-1185">Reference proteome</keyword>
<reference evidence="3" key="1">
    <citation type="submission" date="2018-06" db="EMBL/GenBank/DDBJ databases">
        <title>Genome assembly of Danube salmon.</title>
        <authorList>
            <person name="Macqueen D.J."/>
            <person name="Gundappa M.K."/>
        </authorList>
    </citation>
    <scope>NUCLEOTIDE SEQUENCE [LARGE SCALE GENOMIC DNA]</scope>
</reference>